<name>A0A9D4UH87_ADICA</name>
<protein>
    <submittedName>
        <fullName evidence="1">Uncharacterized protein</fullName>
    </submittedName>
</protein>
<evidence type="ECO:0000313" key="1">
    <source>
        <dbReference type="EMBL" id="KAI5067276.1"/>
    </source>
</evidence>
<dbReference type="AlphaFoldDB" id="A0A9D4UH87"/>
<accession>A0A9D4UH87</accession>
<evidence type="ECO:0000313" key="2">
    <source>
        <dbReference type="Proteomes" id="UP000886520"/>
    </source>
</evidence>
<proteinExistence type="predicted"/>
<gene>
    <name evidence="1" type="ORF">GOP47_0017804</name>
</gene>
<organism evidence="1 2">
    <name type="scientific">Adiantum capillus-veneris</name>
    <name type="common">Maidenhair fern</name>
    <dbReference type="NCBI Taxonomy" id="13818"/>
    <lineage>
        <taxon>Eukaryota</taxon>
        <taxon>Viridiplantae</taxon>
        <taxon>Streptophyta</taxon>
        <taxon>Embryophyta</taxon>
        <taxon>Tracheophyta</taxon>
        <taxon>Polypodiopsida</taxon>
        <taxon>Polypodiidae</taxon>
        <taxon>Polypodiales</taxon>
        <taxon>Pteridineae</taxon>
        <taxon>Pteridaceae</taxon>
        <taxon>Vittarioideae</taxon>
        <taxon>Adiantum</taxon>
    </lineage>
</organism>
<reference evidence="1" key="1">
    <citation type="submission" date="2021-01" db="EMBL/GenBank/DDBJ databases">
        <title>Adiantum capillus-veneris genome.</title>
        <authorList>
            <person name="Fang Y."/>
            <person name="Liao Q."/>
        </authorList>
    </citation>
    <scope>NUCLEOTIDE SEQUENCE</scope>
    <source>
        <strain evidence="1">H3</strain>
        <tissue evidence="1">Leaf</tissue>
    </source>
</reference>
<keyword evidence="2" id="KW-1185">Reference proteome</keyword>
<dbReference type="Proteomes" id="UP000886520">
    <property type="component" value="Chromosome 17"/>
</dbReference>
<comment type="caution">
    <text evidence="1">The sequence shown here is derived from an EMBL/GenBank/DDBJ whole genome shotgun (WGS) entry which is preliminary data.</text>
</comment>
<dbReference type="EMBL" id="JABFUD020000017">
    <property type="protein sequence ID" value="KAI5067276.1"/>
    <property type="molecule type" value="Genomic_DNA"/>
</dbReference>
<sequence>MPPILNEPDRTVEDFALGAYRRPRGVPDDDIDVVVEDLFNADGQNQLFANVTPVDMVDDLHELYVPNVPVDMVDAGMPLILNEQGAVPVDDIDDVPVEDIVDADGPFHLFLNEQGAVPVDDIDDVQVEDIFAADGPFHLFTNVSLAMQNLEQVELREEIERYSRSESVLTQFQRVIIF</sequence>